<feature type="domain" description="Major facilitator superfamily (MFS) profile" evidence="6">
    <location>
        <begin position="221"/>
        <end position="403"/>
    </location>
</feature>
<evidence type="ECO:0000256" key="5">
    <source>
        <dbReference type="SAM" id="Phobius"/>
    </source>
</evidence>
<keyword evidence="3 5" id="KW-1133">Transmembrane helix</keyword>
<evidence type="ECO:0000256" key="2">
    <source>
        <dbReference type="ARBA" id="ARBA00022692"/>
    </source>
</evidence>
<reference evidence="7 8" key="1">
    <citation type="submission" date="2020-03" db="EMBL/GenBank/DDBJ databases">
        <title>Isolation and identification of active actinomycetes.</title>
        <authorList>
            <person name="Sun X."/>
        </authorList>
    </citation>
    <scope>NUCLEOTIDE SEQUENCE [LARGE SCALE GENOMIC DNA]</scope>
    <source>
        <strain evidence="7 8">NEAU-D13</strain>
    </source>
</reference>
<feature type="transmembrane region" description="Helical" evidence="5">
    <location>
        <begin position="140"/>
        <end position="160"/>
    </location>
</feature>
<feature type="transmembrane region" description="Helical" evidence="5">
    <location>
        <begin position="83"/>
        <end position="100"/>
    </location>
</feature>
<dbReference type="Pfam" id="PF07690">
    <property type="entry name" value="MFS_1"/>
    <property type="match status" value="1"/>
</dbReference>
<feature type="transmembrane region" description="Helical" evidence="5">
    <location>
        <begin position="219"/>
        <end position="245"/>
    </location>
</feature>
<feature type="transmembrane region" description="Helical" evidence="5">
    <location>
        <begin position="375"/>
        <end position="397"/>
    </location>
</feature>
<dbReference type="PANTHER" id="PTHR23534:SF1">
    <property type="entry name" value="MAJOR FACILITATOR SUPERFAMILY PROTEIN"/>
    <property type="match status" value="1"/>
</dbReference>
<dbReference type="InterPro" id="IPR020846">
    <property type="entry name" value="MFS_dom"/>
</dbReference>
<dbReference type="EMBL" id="JAAMPJ010000009">
    <property type="protein sequence ID" value="NGY63156.1"/>
    <property type="molecule type" value="Genomic_DNA"/>
</dbReference>
<dbReference type="SUPFAM" id="SSF103473">
    <property type="entry name" value="MFS general substrate transporter"/>
    <property type="match status" value="1"/>
</dbReference>
<protein>
    <submittedName>
        <fullName evidence="7">MFS transporter</fullName>
    </submittedName>
</protein>
<dbReference type="PANTHER" id="PTHR23534">
    <property type="entry name" value="MFS PERMEASE"/>
    <property type="match status" value="1"/>
</dbReference>
<feature type="transmembrane region" description="Helical" evidence="5">
    <location>
        <begin position="20"/>
        <end position="43"/>
    </location>
</feature>
<comment type="caution">
    <text evidence="7">The sequence shown here is derived from an EMBL/GenBank/DDBJ whole genome shotgun (WGS) entry which is preliminary data.</text>
</comment>
<feature type="transmembrane region" description="Helical" evidence="5">
    <location>
        <begin position="257"/>
        <end position="275"/>
    </location>
</feature>
<evidence type="ECO:0000256" key="4">
    <source>
        <dbReference type="ARBA" id="ARBA00023136"/>
    </source>
</evidence>
<comment type="subcellular location">
    <subcellularLocation>
        <location evidence="1">Cell membrane</location>
        <topology evidence="1">Multi-pass membrane protein</topology>
    </subcellularLocation>
</comment>
<gene>
    <name evidence="7" type="ORF">G7043_29980</name>
</gene>
<dbReference type="InterPro" id="IPR036259">
    <property type="entry name" value="MFS_trans_sf"/>
</dbReference>
<sequence>MGNTLLVEGETSRTRPMVALFGGVALTNTAMVGAATAGTLIAGETAAPWLSGAPNAANVLGTAIGTIWLALHMARRGRRSGLVLGYGIGVGGAVVAVSAVQAGSLLWLIAGMVLMGIGNGGAQLSRYAAADLYPPERKSFALGVVVWSGTIGAFAGPALISVTAHTAGGLGLERMTGPFLLVLLTSVLAGGITALLVGAHRPATTAVAEAPPVRTLLRLPVTLVALTAMIASQVAMVAVMTMTPLEMHQHGHGLGEVGAILTVHLVGMFAFAPVSGRLADRFGGARVALAGLVTLVVAAVSAFLAPDVAGFVSYTALFLLGYGWNLAFVGSSSLLSSGMPEAARTRLQGVVDALAWTASGLASIGAGVLMAGGGYATLAVVTAIGLVVTVVVVATMVRRAALR</sequence>
<evidence type="ECO:0000313" key="8">
    <source>
        <dbReference type="Proteomes" id="UP000481360"/>
    </source>
</evidence>
<feature type="transmembrane region" description="Helical" evidence="5">
    <location>
        <begin position="347"/>
        <end position="369"/>
    </location>
</feature>
<feature type="transmembrane region" description="Helical" evidence="5">
    <location>
        <begin position="180"/>
        <end position="199"/>
    </location>
</feature>
<keyword evidence="2 5" id="KW-0812">Transmembrane</keyword>
<feature type="transmembrane region" description="Helical" evidence="5">
    <location>
        <begin position="106"/>
        <end position="128"/>
    </location>
</feature>
<dbReference type="GO" id="GO:0005886">
    <property type="term" value="C:plasma membrane"/>
    <property type="evidence" value="ECO:0007669"/>
    <property type="project" value="UniProtKB-SubCell"/>
</dbReference>
<name>A0A7C9VX65_9PSEU</name>
<evidence type="ECO:0000256" key="3">
    <source>
        <dbReference type="ARBA" id="ARBA00022989"/>
    </source>
</evidence>
<dbReference type="Proteomes" id="UP000481360">
    <property type="component" value="Unassembled WGS sequence"/>
</dbReference>
<keyword evidence="4 5" id="KW-0472">Membrane</keyword>
<proteinExistence type="predicted"/>
<evidence type="ECO:0000256" key="1">
    <source>
        <dbReference type="ARBA" id="ARBA00004651"/>
    </source>
</evidence>
<keyword evidence="8" id="KW-1185">Reference proteome</keyword>
<evidence type="ECO:0000259" key="6">
    <source>
        <dbReference type="PROSITE" id="PS50850"/>
    </source>
</evidence>
<dbReference type="InterPro" id="IPR011701">
    <property type="entry name" value="MFS"/>
</dbReference>
<dbReference type="PROSITE" id="PS50850">
    <property type="entry name" value="MFS"/>
    <property type="match status" value="1"/>
</dbReference>
<dbReference type="Gene3D" id="1.20.1250.20">
    <property type="entry name" value="MFS general substrate transporter like domains"/>
    <property type="match status" value="1"/>
</dbReference>
<feature type="transmembrane region" description="Helical" evidence="5">
    <location>
        <begin position="49"/>
        <end position="71"/>
    </location>
</feature>
<feature type="transmembrane region" description="Helical" evidence="5">
    <location>
        <begin position="311"/>
        <end position="335"/>
    </location>
</feature>
<evidence type="ECO:0000313" key="7">
    <source>
        <dbReference type="EMBL" id="NGY63156.1"/>
    </source>
</evidence>
<dbReference type="GO" id="GO:0022857">
    <property type="term" value="F:transmembrane transporter activity"/>
    <property type="evidence" value="ECO:0007669"/>
    <property type="project" value="InterPro"/>
</dbReference>
<organism evidence="7 8">
    <name type="scientific">Lentzea alba</name>
    <dbReference type="NCBI Taxonomy" id="2714351"/>
    <lineage>
        <taxon>Bacteria</taxon>
        <taxon>Bacillati</taxon>
        <taxon>Actinomycetota</taxon>
        <taxon>Actinomycetes</taxon>
        <taxon>Pseudonocardiales</taxon>
        <taxon>Pseudonocardiaceae</taxon>
        <taxon>Lentzea</taxon>
    </lineage>
</organism>
<feature type="transmembrane region" description="Helical" evidence="5">
    <location>
        <begin position="287"/>
        <end position="305"/>
    </location>
</feature>
<accession>A0A7C9VX65</accession>
<dbReference type="AlphaFoldDB" id="A0A7C9VX65"/>
<dbReference type="RefSeq" id="WP_166051294.1">
    <property type="nucleotide sequence ID" value="NZ_JAAMPJ010000009.1"/>
</dbReference>